<sequence>MLTRLYPPPDETLTLPPISSLTTPYTSTPPLIFSLAYNPHAPAGPSCHASNATLTPLRLLAPAQSYVPLTILRLMECLPDMPQTPLTILTLV</sequence>
<accession>A0A9Q3IPL7</accession>
<name>A0A9Q3IPL7_9BASI</name>
<keyword evidence="2" id="KW-1185">Reference proteome</keyword>
<reference evidence="1" key="1">
    <citation type="submission" date="2021-03" db="EMBL/GenBank/DDBJ databases">
        <title>Draft genome sequence of rust myrtle Austropuccinia psidii MF-1, a brazilian biotype.</title>
        <authorList>
            <person name="Quecine M.C."/>
            <person name="Pachon D.M.R."/>
            <person name="Bonatelli M.L."/>
            <person name="Correr F.H."/>
            <person name="Franceschini L.M."/>
            <person name="Leite T.F."/>
            <person name="Margarido G.R.A."/>
            <person name="Almeida C.A."/>
            <person name="Ferrarezi J.A."/>
            <person name="Labate C.A."/>
        </authorList>
    </citation>
    <scope>NUCLEOTIDE SEQUENCE</scope>
    <source>
        <strain evidence="1">MF-1</strain>
    </source>
</reference>
<evidence type="ECO:0000313" key="2">
    <source>
        <dbReference type="Proteomes" id="UP000765509"/>
    </source>
</evidence>
<protein>
    <submittedName>
        <fullName evidence="1">Uncharacterized protein</fullName>
    </submittedName>
</protein>
<organism evidence="1 2">
    <name type="scientific">Austropuccinia psidii MF-1</name>
    <dbReference type="NCBI Taxonomy" id="1389203"/>
    <lineage>
        <taxon>Eukaryota</taxon>
        <taxon>Fungi</taxon>
        <taxon>Dikarya</taxon>
        <taxon>Basidiomycota</taxon>
        <taxon>Pucciniomycotina</taxon>
        <taxon>Pucciniomycetes</taxon>
        <taxon>Pucciniales</taxon>
        <taxon>Sphaerophragmiaceae</taxon>
        <taxon>Austropuccinia</taxon>
    </lineage>
</organism>
<dbReference type="AlphaFoldDB" id="A0A9Q3IPL7"/>
<dbReference type="Proteomes" id="UP000765509">
    <property type="component" value="Unassembled WGS sequence"/>
</dbReference>
<evidence type="ECO:0000313" key="1">
    <source>
        <dbReference type="EMBL" id="MBW0547692.1"/>
    </source>
</evidence>
<comment type="caution">
    <text evidence="1">The sequence shown here is derived from an EMBL/GenBank/DDBJ whole genome shotgun (WGS) entry which is preliminary data.</text>
</comment>
<proteinExistence type="predicted"/>
<gene>
    <name evidence="1" type="ORF">O181_087407</name>
</gene>
<dbReference type="EMBL" id="AVOT02052780">
    <property type="protein sequence ID" value="MBW0547692.1"/>
    <property type="molecule type" value="Genomic_DNA"/>
</dbReference>